<evidence type="ECO:0000256" key="1">
    <source>
        <dbReference type="SAM" id="SignalP"/>
    </source>
</evidence>
<protein>
    <submittedName>
        <fullName evidence="2">Uncharacterized protein</fullName>
    </submittedName>
</protein>
<organism evidence="2 3">
    <name type="scientific">Siccirubricoccus deserti</name>
    <dbReference type="NCBI Taxonomy" id="2013562"/>
    <lineage>
        <taxon>Bacteria</taxon>
        <taxon>Pseudomonadati</taxon>
        <taxon>Pseudomonadota</taxon>
        <taxon>Alphaproteobacteria</taxon>
        <taxon>Acetobacterales</taxon>
        <taxon>Roseomonadaceae</taxon>
        <taxon>Siccirubricoccus</taxon>
    </lineage>
</organism>
<dbReference type="RefSeq" id="WP_186768924.1">
    <property type="nucleotide sequence ID" value="NZ_JACOMF010000002.1"/>
</dbReference>
<proteinExistence type="predicted"/>
<feature type="chain" id="PRO_5040797643" evidence="1">
    <location>
        <begin position="22"/>
        <end position="113"/>
    </location>
</feature>
<dbReference type="EMBL" id="JACOMF010000002">
    <property type="protein sequence ID" value="MBC4014150.1"/>
    <property type="molecule type" value="Genomic_DNA"/>
</dbReference>
<dbReference type="AlphaFoldDB" id="A0A9X0QUP2"/>
<evidence type="ECO:0000313" key="3">
    <source>
        <dbReference type="Proteomes" id="UP000600101"/>
    </source>
</evidence>
<feature type="signal peptide" evidence="1">
    <location>
        <begin position="1"/>
        <end position="21"/>
    </location>
</feature>
<keyword evidence="1" id="KW-0732">Signal</keyword>
<keyword evidence="3" id="KW-1185">Reference proteome</keyword>
<evidence type="ECO:0000313" key="2">
    <source>
        <dbReference type="EMBL" id="MBC4014150.1"/>
    </source>
</evidence>
<sequence length="113" mass="11171">MIRNALIASVIALGTFGAAQAQDNGPRLVGGGNNAEVVYAVPSHNVVGGGAATITGGGDNLRIAYGSGTTTQEQNGLVAELIGGGNDRQLVYRPVAPAHTGSLLAGHPARQGG</sequence>
<accession>A0A9X0QUP2</accession>
<name>A0A9X0QUP2_9PROT</name>
<gene>
    <name evidence="2" type="ORF">H7965_02340</name>
</gene>
<dbReference type="Proteomes" id="UP000600101">
    <property type="component" value="Unassembled WGS sequence"/>
</dbReference>
<reference evidence="2" key="1">
    <citation type="submission" date="2020-08" db="EMBL/GenBank/DDBJ databases">
        <authorList>
            <person name="Hu Y."/>
            <person name="Nguyen S.V."/>
            <person name="Li F."/>
            <person name="Fanning S."/>
        </authorList>
    </citation>
    <scope>NUCLEOTIDE SEQUENCE</scope>
    <source>
        <strain evidence="2">SYSU D8009</strain>
    </source>
</reference>
<comment type="caution">
    <text evidence="2">The sequence shown here is derived from an EMBL/GenBank/DDBJ whole genome shotgun (WGS) entry which is preliminary data.</text>
</comment>